<evidence type="ECO:0000313" key="6">
    <source>
        <dbReference type="EMBL" id="GIO29436.1"/>
    </source>
</evidence>
<evidence type="ECO:0000256" key="3">
    <source>
        <dbReference type="ARBA" id="ARBA00023002"/>
    </source>
</evidence>
<feature type="binding site" evidence="5">
    <location>
        <position position="58"/>
    </location>
    <ligand>
        <name>Fe cation</name>
        <dbReference type="ChEBI" id="CHEBI:24875"/>
        <note>catalytic</note>
    </ligand>
</feature>
<evidence type="ECO:0000256" key="2">
    <source>
        <dbReference type="ARBA" id="ARBA00022723"/>
    </source>
</evidence>
<dbReference type="AlphaFoldDB" id="A0A919XB74"/>
<dbReference type="GO" id="GO:0016121">
    <property type="term" value="P:carotene catabolic process"/>
    <property type="evidence" value="ECO:0007669"/>
    <property type="project" value="TreeGrafter"/>
</dbReference>
<dbReference type="InterPro" id="IPR004294">
    <property type="entry name" value="Carotenoid_Oase"/>
</dbReference>
<dbReference type="Pfam" id="PF03055">
    <property type="entry name" value="RPE65"/>
    <property type="match status" value="1"/>
</dbReference>
<evidence type="ECO:0000313" key="7">
    <source>
        <dbReference type="Proteomes" id="UP000679779"/>
    </source>
</evidence>
<dbReference type="PANTHER" id="PTHR10543">
    <property type="entry name" value="BETA-CAROTENE DIOXYGENASE"/>
    <property type="match status" value="1"/>
</dbReference>
<proteinExistence type="inferred from homology"/>
<protein>
    <recommendedName>
        <fullName evidence="8">Dioxygenase</fullName>
    </recommendedName>
</protein>
<keyword evidence="7" id="KW-1185">Reference proteome</keyword>
<evidence type="ECO:0000256" key="5">
    <source>
        <dbReference type="PIRSR" id="PIRSR604294-1"/>
    </source>
</evidence>
<gene>
    <name evidence="6" type="ORF">J2TS6_05770</name>
</gene>
<accession>A0A919XB74</accession>
<keyword evidence="2 5" id="KW-0479">Metal-binding</keyword>
<evidence type="ECO:0000256" key="1">
    <source>
        <dbReference type="ARBA" id="ARBA00006787"/>
    </source>
</evidence>
<evidence type="ECO:0008006" key="8">
    <source>
        <dbReference type="Google" id="ProtNLM"/>
    </source>
</evidence>
<evidence type="ECO:0000256" key="4">
    <source>
        <dbReference type="ARBA" id="ARBA00023004"/>
    </source>
</evidence>
<dbReference type="RefSeq" id="WP_160038053.1">
    <property type="nucleotide sequence ID" value="NZ_BORQ01000001.1"/>
</dbReference>
<dbReference type="EMBL" id="BORQ01000001">
    <property type="protein sequence ID" value="GIO29436.1"/>
    <property type="molecule type" value="Genomic_DNA"/>
</dbReference>
<name>A0A919XB74_9BACL</name>
<comment type="similarity">
    <text evidence="1">Belongs to the carotenoid oxygenase family.</text>
</comment>
<dbReference type="PANTHER" id="PTHR10543:SF24">
    <property type="entry name" value="CAROTENOID ISOMEROOXYGENASE"/>
    <property type="match status" value="1"/>
</dbReference>
<reference evidence="6" key="1">
    <citation type="submission" date="2021-03" db="EMBL/GenBank/DDBJ databases">
        <title>Antimicrobial resistance genes in bacteria isolated from Japanese honey, and their potential for conferring macrolide and lincosamide resistance in the American foulbrood pathogen Paenibacillus larvae.</title>
        <authorList>
            <person name="Okamoto M."/>
            <person name="Kumagai M."/>
            <person name="Kanamori H."/>
            <person name="Takamatsu D."/>
        </authorList>
    </citation>
    <scope>NUCLEOTIDE SEQUENCE</scope>
    <source>
        <strain evidence="6">J2TS6</strain>
    </source>
</reference>
<comment type="cofactor">
    <cofactor evidence="5">
        <name>Fe(2+)</name>
        <dbReference type="ChEBI" id="CHEBI:29033"/>
    </cofactor>
    <text evidence="5">Binds 1 Fe(2+) ion per subunit.</text>
</comment>
<comment type="caution">
    <text evidence="6">The sequence shown here is derived from an EMBL/GenBank/DDBJ whole genome shotgun (WGS) entry which is preliminary data.</text>
</comment>
<sequence length="72" mass="7709">MDPVFVATPQASSEDDGVILSVVLDGDGGSSYLLALDAVTFEELGRAVVPHHIPYGFHGLYTNELFNEEEGV</sequence>
<keyword evidence="3" id="KW-0560">Oxidoreductase</keyword>
<organism evidence="6 7">
    <name type="scientific">Paenibacillus albilobatus</name>
    <dbReference type="NCBI Taxonomy" id="2716884"/>
    <lineage>
        <taxon>Bacteria</taxon>
        <taxon>Bacillati</taxon>
        <taxon>Bacillota</taxon>
        <taxon>Bacilli</taxon>
        <taxon>Bacillales</taxon>
        <taxon>Paenibacillaceae</taxon>
        <taxon>Paenibacillus</taxon>
    </lineage>
</organism>
<keyword evidence="4 5" id="KW-0408">Iron</keyword>
<dbReference type="GO" id="GO:0046872">
    <property type="term" value="F:metal ion binding"/>
    <property type="evidence" value="ECO:0007669"/>
    <property type="project" value="UniProtKB-KW"/>
</dbReference>
<dbReference type="GO" id="GO:0010436">
    <property type="term" value="F:carotenoid dioxygenase activity"/>
    <property type="evidence" value="ECO:0007669"/>
    <property type="project" value="TreeGrafter"/>
</dbReference>
<dbReference type="Proteomes" id="UP000679779">
    <property type="component" value="Unassembled WGS sequence"/>
</dbReference>